<evidence type="ECO:0000313" key="1">
    <source>
        <dbReference type="EMBL" id="KAI9899689.1"/>
    </source>
</evidence>
<proteinExistence type="predicted"/>
<gene>
    <name evidence="1" type="ORF">N3K66_006150</name>
</gene>
<protein>
    <submittedName>
        <fullName evidence="1">Uncharacterized protein</fullName>
    </submittedName>
</protein>
<reference evidence="1" key="1">
    <citation type="submission" date="2022-10" db="EMBL/GenBank/DDBJ databases">
        <title>Complete Genome of Trichothecium roseum strain YXFP-22015, a Plant Pathogen Isolated from Citrus.</title>
        <authorList>
            <person name="Wang Y."/>
            <person name="Zhu L."/>
        </authorList>
    </citation>
    <scope>NUCLEOTIDE SEQUENCE</scope>
    <source>
        <strain evidence="1">YXFP-22015</strain>
    </source>
</reference>
<organism evidence="1 2">
    <name type="scientific">Trichothecium roseum</name>
    <dbReference type="NCBI Taxonomy" id="47278"/>
    <lineage>
        <taxon>Eukaryota</taxon>
        <taxon>Fungi</taxon>
        <taxon>Dikarya</taxon>
        <taxon>Ascomycota</taxon>
        <taxon>Pezizomycotina</taxon>
        <taxon>Sordariomycetes</taxon>
        <taxon>Hypocreomycetidae</taxon>
        <taxon>Hypocreales</taxon>
        <taxon>Hypocreales incertae sedis</taxon>
        <taxon>Trichothecium</taxon>
    </lineage>
</organism>
<name>A0ACC0V1A4_9HYPO</name>
<comment type="caution">
    <text evidence="1">The sequence shown here is derived from an EMBL/GenBank/DDBJ whole genome shotgun (WGS) entry which is preliminary data.</text>
</comment>
<keyword evidence="2" id="KW-1185">Reference proteome</keyword>
<sequence length="363" mass="41196">MSSSSEIGEPDGLGRANLLIGITWAFTVPAVLAVFFRFYVRIKLAIGLAWDDWIMLIALFFHFVSQAFVTIYHHYGLGKHDADLTDHETRMILKWVWLGHAPGVVVSLLARISVTILLLRIFGDVHRWLKWFLIVTTSIFTLYCVAMTPVPYLQTRPIEANWRPEIPATHWNPAVFNGLTYAGQTLWTFTDLTYVLFPVMIIWRLKMKTKQRVGLVILMSASLVTMTLSILKTVAIRNVKQQQEHPYARDVIYDASLTIVYAVLEEKFVIIMGCIPTLRSAAKLRLPKSVAGSWARLRGRSEGTRLGSGGGTYDDLEMIRNSRSDGRPWVDARSGVEVWAERQTSPVPKKYGFSTERDVYDSV</sequence>
<dbReference type="EMBL" id="CM047944">
    <property type="protein sequence ID" value="KAI9899689.1"/>
    <property type="molecule type" value="Genomic_DNA"/>
</dbReference>
<evidence type="ECO:0000313" key="2">
    <source>
        <dbReference type="Proteomes" id="UP001163324"/>
    </source>
</evidence>
<dbReference type="Proteomes" id="UP001163324">
    <property type="component" value="Chromosome 5"/>
</dbReference>
<accession>A0ACC0V1A4</accession>